<dbReference type="Gene3D" id="3.50.50.60">
    <property type="entry name" value="FAD/NAD(P)-binding domain"/>
    <property type="match status" value="1"/>
</dbReference>
<dbReference type="EMBL" id="CP159534">
    <property type="protein sequence ID" value="XCJ75083.1"/>
    <property type="molecule type" value="Genomic_DNA"/>
</dbReference>
<evidence type="ECO:0000313" key="2">
    <source>
        <dbReference type="EMBL" id="XCJ75083.1"/>
    </source>
</evidence>
<dbReference type="KEGG" id="stac:ABII15_36215"/>
<dbReference type="SUPFAM" id="SSF51905">
    <property type="entry name" value="FAD/NAD(P)-binding domain"/>
    <property type="match status" value="1"/>
</dbReference>
<dbReference type="Gene3D" id="3.30.9.10">
    <property type="entry name" value="D-Amino Acid Oxidase, subunit A, domain 2"/>
    <property type="match status" value="1"/>
</dbReference>
<evidence type="ECO:0000259" key="1">
    <source>
        <dbReference type="Pfam" id="PF01266"/>
    </source>
</evidence>
<organism evidence="2">
    <name type="scientific">Streptomyces tabacisoli</name>
    <dbReference type="NCBI Taxonomy" id="3156398"/>
    <lineage>
        <taxon>Bacteria</taxon>
        <taxon>Bacillati</taxon>
        <taxon>Actinomycetota</taxon>
        <taxon>Actinomycetes</taxon>
        <taxon>Kitasatosporales</taxon>
        <taxon>Streptomycetaceae</taxon>
        <taxon>Streptomyces</taxon>
    </lineage>
</organism>
<dbReference type="EC" id="1.-.-.-" evidence="2"/>
<dbReference type="InterPro" id="IPR036188">
    <property type="entry name" value="FAD/NAD-bd_sf"/>
</dbReference>
<sequence>MYRVVVVGAGVLGASVTYHLARAGAQVIVVEQAPGPATGTSGATFAADVTHLKTPYAYYRLNRQGSEGHLRLAEEVGGPGWRHPVPHVQWADDEDGQGALRERAARAREWGHDCRLAPASALRDLVPAVDPAACPVEEVVVHGGGAWFDAPRFARALLGAAARRGAVETHYGTPVTGLPRAGERVTGVRAGPRTWHADAVVNCAGPGADRVAALAGLRLPLRRVPGLIATSGPLPGHPLTAILSVPGLDLRPTADGGVLALSWEVDARLRGAVEGFPQELHRRARALVPGVAGARITDARIGVRPVPLDGLPLVGAAPGAPGLYHLVSHSGVTLAPVLGRLAAEEITGGPPAPELAAYRPDRTVADAVHDENLRAMNHHGAKSQAEV</sequence>
<dbReference type="GO" id="GO:0005737">
    <property type="term" value="C:cytoplasm"/>
    <property type="evidence" value="ECO:0007669"/>
    <property type="project" value="TreeGrafter"/>
</dbReference>
<name>A0AAU8J4D5_9ACTN</name>
<proteinExistence type="predicted"/>
<dbReference type="AlphaFoldDB" id="A0AAU8J4D5"/>
<dbReference type="GO" id="GO:0016491">
    <property type="term" value="F:oxidoreductase activity"/>
    <property type="evidence" value="ECO:0007669"/>
    <property type="project" value="UniProtKB-KW"/>
</dbReference>
<dbReference type="PANTHER" id="PTHR13847">
    <property type="entry name" value="SARCOSINE DEHYDROGENASE-RELATED"/>
    <property type="match status" value="1"/>
</dbReference>
<keyword evidence="2" id="KW-0560">Oxidoreductase</keyword>
<protein>
    <submittedName>
        <fullName evidence="2">FAD-binding oxidoreductase</fullName>
        <ecNumber evidence="2">1.-.-.-</ecNumber>
    </submittedName>
</protein>
<dbReference type="Pfam" id="PF01266">
    <property type="entry name" value="DAO"/>
    <property type="match status" value="1"/>
</dbReference>
<feature type="domain" description="FAD dependent oxidoreductase" evidence="1">
    <location>
        <begin position="3"/>
        <end position="344"/>
    </location>
</feature>
<gene>
    <name evidence="2" type="ORF">ABII15_36215</name>
</gene>
<dbReference type="InterPro" id="IPR006076">
    <property type="entry name" value="FAD-dep_OxRdtase"/>
</dbReference>
<accession>A0AAU8J4D5</accession>
<dbReference type="RefSeq" id="WP_353946517.1">
    <property type="nucleotide sequence ID" value="NZ_CP159534.1"/>
</dbReference>
<reference evidence="2" key="1">
    <citation type="submission" date="2024-06" db="EMBL/GenBank/DDBJ databases">
        <title>Streptomyces sp. strain HUAS MG91 genome sequences.</title>
        <authorList>
            <person name="Mo P."/>
        </authorList>
    </citation>
    <scope>NUCLEOTIDE SEQUENCE</scope>
    <source>
        <strain evidence="2">HUAS MG91</strain>
    </source>
</reference>